<accession>A0A974RVY3</accession>
<dbReference type="Pfam" id="PF00114">
    <property type="entry name" value="Pilin"/>
    <property type="match status" value="1"/>
</dbReference>
<dbReference type="InterPro" id="IPR001082">
    <property type="entry name" value="Pilin"/>
</dbReference>
<evidence type="ECO:0000313" key="4">
    <source>
        <dbReference type="Proteomes" id="UP000595278"/>
    </source>
</evidence>
<dbReference type="GO" id="GO:0007155">
    <property type="term" value="P:cell adhesion"/>
    <property type="evidence" value="ECO:0007669"/>
    <property type="project" value="InterPro"/>
</dbReference>
<proteinExistence type="inferred from homology"/>
<protein>
    <recommendedName>
        <fullName evidence="2">Pilin</fullName>
    </recommendedName>
</protein>
<dbReference type="InterPro" id="IPR045584">
    <property type="entry name" value="Pilin-like"/>
</dbReference>
<dbReference type="AlphaFoldDB" id="A0A974RVY3"/>
<reference evidence="3 4" key="1">
    <citation type="submission" date="2021-01" db="EMBL/GenBank/DDBJ databases">
        <title>Entomomonas sp. F2A isolated from a house cricket (Acheta domesticus).</title>
        <authorList>
            <person name="Spergser J."/>
            <person name="Busse H.-J."/>
        </authorList>
    </citation>
    <scope>NUCLEOTIDE SEQUENCE [LARGE SCALE GENOMIC DNA]</scope>
    <source>
        <strain evidence="3 4">F2A</strain>
    </source>
</reference>
<organism evidence="3 4">
    <name type="scientific">Entomomonas asaccharolytica</name>
    <dbReference type="NCBI Taxonomy" id="2785331"/>
    <lineage>
        <taxon>Bacteria</taxon>
        <taxon>Pseudomonadati</taxon>
        <taxon>Pseudomonadota</taxon>
        <taxon>Gammaproteobacteria</taxon>
        <taxon>Pseudomonadales</taxon>
        <taxon>Pseudomonadaceae</taxon>
        <taxon>Entomomonas</taxon>
    </lineage>
</organism>
<dbReference type="KEGG" id="eaz:JHT90_08810"/>
<dbReference type="SUPFAM" id="SSF54523">
    <property type="entry name" value="Pili subunits"/>
    <property type="match status" value="1"/>
</dbReference>
<gene>
    <name evidence="3" type="ORF">JHT90_08810</name>
</gene>
<keyword evidence="4" id="KW-1185">Reference proteome</keyword>
<dbReference type="Proteomes" id="UP000595278">
    <property type="component" value="Chromosome"/>
</dbReference>
<dbReference type="EMBL" id="CP067393">
    <property type="protein sequence ID" value="QQP84517.1"/>
    <property type="molecule type" value="Genomic_DNA"/>
</dbReference>
<evidence type="ECO:0000256" key="2">
    <source>
        <dbReference type="ARBA" id="ARBA00029638"/>
    </source>
</evidence>
<name>A0A974RVY3_9GAMM</name>
<comment type="similarity">
    <text evidence="1">Belongs to the N-Me-Phe pilin family.</text>
</comment>
<dbReference type="GO" id="GO:0009289">
    <property type="term" value="C:pilus"/>
    <property type="evidence" value="ECO:0007669"/>
    <property type="project" value="InterPro"/>
</dbReference>
<dbReference type="RefSeq" id="WP_201090414.1">
    <property type="nucleotide sequence ID" value="NZ_CP067393.1"/>
</dbReference>
<sequence length="135" mass="14947">MKKRLIASVLLSSLIITGCGDKEDATEGVQKVAIVQGMKTISLFKTQLATYYTEHQKCNSNAISSGDRALTKIHYVQDVISNDQCQVVLTFKNDPTIPDLSGKQIILTLLPTNHTHNWQCTSTVTRKDLLPNDCI</sequence>
<evidence type="ECO:0000313" key="3">
    <source>
        <dbReference type="EMBL" id="QQP84517.1"/>
    </source>
</evidence>
<dbReference type="PROSITE" id="PS51257">
    <property type="entry name" value="PROKAR_LIPOPROTEIN"/>
    <property type="match status" value="1"/>
</dbReference>
<evidence type="ECO:0000256" key="1">
    <source>
        <dbReference type="ARBA" id="ARBA00005233"/>
    </source>
</evidence>
<dbReference type="Gene3D" id="3.30.700.10">
    <property type="entry name" value="Glycoprotein, Type 4 Pilin"/>
    <property type="match status" value="1"/>
</dbReference>